<name>A0A8J5UDS9_9ASCO</name>
<dbReference type="PANTHER" id="PTHR10366">
    <property type="entry name" value="NAD DEPENDENT EPIMERASE/DEHYDRATASE"/>
    <property type="match status" value="1"/>
</dbReference>
<dbReference type="Proteomes" id="UP000694255">
    <property type="component" value="Unassembled WGS sequence"/>
</dbReference>
<feature type="domain" description="NAD-dependent epimerase/dehydratase" evidence="3">
    <location>
        <begin position="6"/>
        <end position="256"/>
    </location>
</feature>
<dbReference type="OrthoDB" id="2735536at2759"/>
<evidence type="ECO:0000256" key="1">
    <source>
        <dbReference type="ARBA" id="ARBA00023002"/>
    </source>
</evidence>
<dbReference type="CDD" id="cd05227">
    <property type="entry name" value="AR_SDR_e"/>
    <property type="match status" value="1"/>
</dbReference>
<dbReference type="EMBL" id="JAGSYN010000277">
    <property type="protein sequence ID" value="KAG7660573.1"/>
    <property type="molecule type" value="Genomic_DNA"/>
</dbReference>
<keyword evidence="5" id="KW-1185">Reference proteome</keyword>
<evidence type="ECO:0000256" key="2">
    <source>
        <dbReference type="ARBA" id="ARBA00023445"/>
    </source>
</evidence>
<dbReference type="GO" id="GO:0016616">
    <property type="term" value="F:oxidoreductase activity, acting on the CH-OH group of donors, NAD or NADP as acceptor"/>
    <property type="evidence" value="ECO:0007669"/>
    <property type="project" value="TreeGrafter"/>
</dbReference>
<dbReference type="RefSeq" id="XP_049260806.1">
    <property type="nucleotide sequence ID" value="XM_049410120.1"/>
</dbReference>
<proteinExistence type="inferred from homology"/>
<reference evidence="4 5" key="1">
    <citation type="journal article" date="2021" name="DNA Res.">
        <title>Genome analysis of Candida subhashii reveals its hybrid nature and dual mitochondrial genome conformations.</title>
        <authorList>
            <person name="Mixao V."/>
            <person name="Hegedusova E."/>
            <person name="Saus E."/>
            <person name="Pryszcz L.P."/>
            <person name="Cillingova A."/>
            <person name="Nosek J."/>
            <person name="Gabaldon T."/>
        </authorList>
    </citation>
    <scope>NUCLEOTIDE SEQUENCE [LARGE SCALE GENOMIC DNA]</scope>
    <source>
        <strain evidence="4 5">CBS 10753</strain>
    </source>
</reference>
<evidence type="ECO:0000259" key="3">
    <source>
        <dbReference type="Pfam" id="PF01370"/>
    </source>
</evidence>
<dbReference type="PANTHER" id="PTHR10366:SF564">
    <property type="entry name" value="STEROL-4-ALPHA-CARBOXYLATE 3-DEHYDROGENASE, DECARBOXYLATING"/>
    <property type="match status" value="1"/>
</dbReference>
<evidence type="ECO:0000313" key="5">
    <source>
        <dbReference type="Proteomes" id="UP000694255"/>
    </source>
</evidence>
<accession>A0A8J5UDS9</accession>
<dbReference type="InterPro" id="IPR050425">
    <property type="entry name" value="NAD(P)_dehydrat-like"/>
</dbReference>
<keyword evidence="1" id="KW-0560">Oxidoreductase</keyword>
<evidence type="ECO:0000313" key="4">
    <source>
        <dbReference type="EMBL" id="KAG7660573.1"/>
    </source>
</evidence>
<dbReference type="Pfam" id="PF01370">
    <property type="entry name" value="Epimerase"/>
    <property type="match status" value="1"/>
</dbReference>
<protein>
    <recommendedName>
        <fullName evidence="3">NAD-dependent epimerase/dehydratase domain-containing protein</fullName>
    </recommendedName>
</protein>
<dbReference type="AlphaFoldDB" id="A0A8J5UDS9"/>
<dbReference type="FunFam" id="3.40.50.720:FF:000191">
    <property type="entry name" value="Methylglyoxal reductase (NADPH-dependent)"/>
    <property type="match status" value="1"/>
</dbReference>
<gene>
    <name evidence="4" type="ORF">J8A68_005992</name>
</gene>
<comment type="similarity">
    <text evidence="2">Belongs to the NAD(P)-dependent epimerase/dehydratase family. Dihydroflavonol-4-reductase subfamily.</text>
</comment>
<dbReference type="InterPro" id="IPR001509">
    <property type="entry name" value="Epimerase_deHydtase"/>
</dbReference>
<organism evidence="4 5">
    <name type="scientific">[Candida] subhashii</name>
    <dbReference type="NCBI Taxonomy" id="561895"/>
    <lineage>
        <taxon>Eukaryota</taxon>
        <taxon>Fungi</taxon>
        <taxon>Dikarya</taxon>
        <taxon>Ascomycota</taxon>
        <taxon>Saccharomycotina</taxon>
        <taxon>Pichiomycetes</taxon>
        <taxon>Debaryomycetaceae</taxon>
        <taxon>Spathaspora</taxon>
    </lineage>
</organism>
<sequence>MSPTTVFISGANGYIAQHIVKQLLEQGHSVVGSVRTATKGESLKELTQSDKFSYEVVPELESPGAFDQALKRHPEVAVFLHTASPVGFGAEDIENFILRPAIEGTKNALRAIVEYAPQVKKVVVTSSGAAISGFGKYFSSEKIYTEEDWNPITLEEALEHGFNGYQASKKYAELAAWDFIKENKVNFDLITIIPTFVFGPQAYGVKDKSQLNLSAEIVNSVIKLSPDDKIPEQSDTFIDVRDVAKAHIIAFETDKAINQRLLLSSERQSLEKVAHIVNKHFPDLKIPQGSLAKHEEQSAISHKDNSSKTKEILGFEYYTLEQSVVDAVKQLIEAN</sequence>
<dbReference type="GeneID" id="73472792"/>
<comment type="caution">
    <text evidence="4">The sequence shown here is derived from an EMBL/GenBank/DDBJ whole genome shotgun (WGS) entry which is preliminary data.</text>
</comment>